<sequence>MKFKQLIVDEMMRSRFTNVNFYQQGVIGESETNGATVIIQFFMVSGPNRYYQIMVGSGNTLEDAQSVVHAVELIARRIEYPSYIID</sequence>
<accession>A0AAJ2DJS9</accession>
<evidence type="ECO:0000313" key="1">
    <source>
        <dbReference type="EMBL" id="MDR4324911.1"/>
    </source>
</evidence>
<name>A0AAJ2DJS9_9BACI</name>
<reference evidence="1" key="1">
    <citation type="submission" date="2019-07" db="EMBL/GenBank/DDBJ databases">
        <title>Phylogenomic Reclassification of ATCC Bacillus Strains and Various Taxa within the Genus Bacillus.</title>
        <authorList>
            <person name="Riojas M.A."/>
            <person name="Frank A.M."/>
            <person name="Fenn S.L."/>
            <person name="King S.P."/>
            <person name="Brower S.M."/>
            <person name="Hazbon M.H."/>
        </authorList>
    </citation>
    <scope>NUCLEOTIDE SEQUENCE</scope>
    <source>
        <strain evidence="1">NR-12239</strain>
    </source>
</reference>
<organism evidence="1 2">
    <name type="scientific">Bacillus pseudomycoides</name>
    <dbReference type="NCBI Taxonomy" id="64104"/>
    <lineage>
        <taxon>Bacteria</taxon>
        <taxon>Bacillati</taxon>
        <taxon>Bacillota</taxon>
        <taxon>Bacilli</taxon>
        <taxon>Bacillales</taxon>
        <taxon>Bacillaceae</taxon>
        <taxon>Bacillus</taxon>
        <taxon>Bacillus cereus group</taxon>
    </lineage>
</organism>
<comment type="caution">
    <text evidence="1">The sequence shown here is derived from an EMBL/GenBank/DDBJ whole genome shotgun (WGS) entry which is preliminary data.</text>
</comment>
<dbReference type="AlphaFoldDB" id="A0AAJ2DJS9"/>
<dbReference type="EMBL" id="VLYX01000002">
    <property type="protein sequence ID" value="MDR4324911.1"/>
    <property type="molecule type" value="Genomic_DNA"/>
</dbReference>
<proteinExistence type="predicted"/>
<evidence type="ECO:0000313" key="2">
    <source>
        <dbReference type="Proteomes" id="UP001248134"/>
    </source>
</evidence>
<gene>
    <name evidence="1" type="ORF">FOS08_02810</name>
</gene>
<dbReference type="Proteomes" id="UP001248134">
    <property type="component" value="Unassembled WGS sequence"/>
</dbReference>
<protein>
    <submittedName>
        <fullName evidence="1">Uncharacterized protein</fullName>
    </submittedName>
</protein>